<evidence type="ECO:0000259" key="17">
    <source>
        <dbReference type="PROSITE" id="PS51695"/>
    </source>
</evidence>
<feature type="chain" id="PRO_5013289185" description="tripeptidyl-peptidase II" evidence="16">
    <location>
        <begin position="16"/>
        <end position="582"/>
    </location>
</feature>
<keyword evidence="5" id="KW-0964">Secreted</keyword>
<dbReference type="GO" id="GO:0046872">
    <property type="term" value="F:metal ion binding"/>
    <property type="evidence" value="ECO:0007669"/>
    <property type="project" value="UniProtKB-UniRule"/>
</dbReference>
<evidence type="ECO:0000256" key="4">
    <source>
        <dbReference type="ARBA" id="ARBA00012462"/>
    </source>
</evidence>
<comment type="caution">
    <text evidence="18">The sequence shown here is derived from an EMBL/GenBank/DDBJ whole genome shotgun (WGS) entry which is preliminary data.</text>
</comment>
<organism evidence="18 19">
    <name type="scientific">Rhynchosporium graminicola</name>
    <dbReference type="NCBI Taxonomy" id="2792576"/>
    <lineage>
        <taxon>Eukaryota</taxon>
        <taxon>Fungi</taxon>
        <taxon>Dikarya</taxon>
        <taxon>Ascomycota</taxon>
        <taxon>Pezizomycotina</taxon>
        <taxon>Leotiomycetes</taxon>
        <taxon>Helotiales</taxon>
        <taxon>Ploettnerulaceae</taxon>
        <taxon>Rhynchosporium</taxon>
    </lineage>
</organism>
<evidence type="ECO:0000256" key="14">
    <source>
        <dbReference type="ARBA" id="ARBA00023180"/>
    </source>
</evidence>
<name>A0A1E1LIZ4_9HELO</name>
<dbReference type="STRING" id="914237.A0A1E1LIZ4"/>
<comment type="catalytic activity">
    <reaction evidence="1">
        <text>Release of an N-terminal tripeptide from a polypeptide.</text>
        <dbReference type="EC" id="3.4.14.10"/>
    </reaction>
</comment>
<dbReference type="SUPFAM" id="SSF54897">
    <property type="entry name" value="Protease propeptides/inhibitors"/>
    <property type="match status" value="1"/>
</dbReference>
<dbReference type="InterPro" id="IPR050819">
    <property type="entry name" value="Tripeptidyl-peptidase_I"/>
</dbReference>
<comment type="function">
    <text evidence="2">Secreted tripeptidyl-peptidase which degrades proteins at acidic pHs and is involved in virulence.</text>
</comment>
<dbReference type="InterPro" id="IPR036852">
    <property type="entry name" value="Peptidase_S8/S53_dom_sf"/>
</dbReference>
<dbReference type="InterPro" id="IPR015366">
    <property type="entry name" value="S53_propep"/>
</dbReference>
<feature type="binding site" evidence="15">
    <location>
        <position position="537"/>
    </location>
    <ligand>
        <name>Ca(2+)</name>
        <dbReference type="ChEBI" id="CHEBI:29108"/>
    </ligand>
</feature>
<evidence type="ECO:0000256" key="16">
    <source>
        <dbReference type="SAM" id="SignalP"/>
    </source>
</evidence>
<evidence type="ECO:0000256" key="8">
    <source>
        <dbReference type="ARBA" id="ARBA00022729"/>
    </source>
</evidence>
<dbReference type="GO" id="GO:0006508">
    <property type="term" value="P:proteolysis"/>
    <property type="evidence" value="ECO:0007669"/>
    <property type="project" value="UniProtKB-KW"/>
</dbReference>
<reference evidence="19" key="1">
    <citation type="submission" date="2016-03" db="EMBL/GenBank/DDBJ databases">
        <authorList>
            <person name="Ploux O."/>
        </authorList>
    </citation>
    <scope>NUCLEOTIDE SEQUENCE [LARGE SCALE GENOMIC DNA]</scope>
    <source>
        <strain evidence="19">UK7</strain>
    </source>
</reference>
<feature type="binding site" evidence="15">
    <location>
        <position position="560"/>
    </location>
    <ligand>
        <name>Ca(2+)</name>
        <dbReference type="ChEBI" id="CHEBI:29108"/>
    </ligand>
</feature>
<dbReference type="InterPro" id="IPR030400">
    <property type="entry name" value="Sedolisin_dom"/>
</dbReference>
<dbReference type="EC" id="3.4.14.10" evidence="4"/>
<evidence type="ECO:0000256" key="1">
    <source>
        <dbReference type="ARBA" id="ARBA00001910"/>
    </source>
</evidence>
<feature type="signal peptide" evidence="16">
    <location>
        <begin position="1"/>
        <end position="15"/>
    </location>
</feature>
<dbReference type="PROSITE" id="PS51257">
    <property type="entry name" value="PROKAR_LIPOPROTEIN"/>
    <property type="match status" value="1"/>
</dbReference>
<evidence type="ECO:0000256" key="2">
    <source>
        <dbReference type="ARBA" id="ARBA00002451"/>
    </source>
</evidence>
<sequence length="582" mass="62909">MKFSIVTLFIGTAAASLGSCRIFEQLDSAPEPWLLKDDTRANQDMSFKLRIHLKSRNLDELKKRIIKSSTPDDPSYGGHLSREEVNSMIAPSGDAFVRVRDWLESYNLSSQATFENDWVLVDSTIGEIETLLDTKYHIFENTETGRKTARTLAYSLPAALHAYVDIVAPTIVFGGNTKPELSTFVKETETPKNLKALRSTGSSQNSACNGTNTIDCLKTLYKFKNFRPSRHNGNEIAVAHFVEQYFRYSDLATFYSKYAPDAAVAFKEVLINGGLNPQNTTIDNITAANMDTQLVGGLTYPTPSTYFSTGGRAPVRNGEQAENEPFLEFLTYLLAMEKIPQTISIGYADKEWTVPPSYAHTVCDLFAQVTARGVTILFPSGDSGSGRNCSVINPNKLSYTPLFPASCPWVTTVGGTQAVGPEEASFTSGGGFSNYFPRPSWQDAAVSSWLSTKADPAFTQYYNTSGRAYPDVSAQGVEVPGIYLGEELVNGGGGAATATFASVVALLNSDRISNGLPPFGFLNPWLYSVGKSGLNDILSGTSGGCKEIPGSGFTAVAGWDPITGLGTPDFENLRLASTGISS</sequence>
<dbReference type="PANTHER" id="PTHR14218:SF10">
    <property type="entry name" value="PEPTIDASE S53 DOMAIN-CONTAINING PROTEIN"/>
    <property type="match status" value="1"/>
</dbReference>
<evidence type="ECO:0000256" key="12">
    <source>
        <dbReference type="ARBA" id="ARBA00023026"/>
    </source>
</evidence>
<evidence type="ECO:0000256" key="15">
    <source>
        <dbReference type="PROSITE-ProRule" id="PRU01032"/>
    </source>
</evidence>
<keyword evidence="10" id="KW-0720">Serine protease</keyword>
<feature type="binding site" evidence="15">
    <location>
        <position position="536"/>
    </location>
    <ligand>
        <name>Ca(2+)</name>
        <dbReference type="ChEBI" id="CHEBI:29108"/>
    </ligand>
</feature>
<dbReference type="Gene3D" id="3.40.50.200">
    <property type="entry name" value="Peptidase S8/S53 domain"/>
    <property type="match status" value="1"/>
</dbReference>
<comment type="subcellular location">
    <subcellularLocation>
        <location evidence="3">Secreted</location>
        <location evidence="3">Extracellular space</location>
    </subcellularLocation>
</comment>
<dbReference type="FunFam" id="3.40.50.200:FF:000015">
    <property type="entry name" value="Tripeptidyl peptidase A"/>
    <property type="match status" value="1"/>
</dbReference>
<evidence type="ECO:0000256" key="11">
    <source>
        <dbReference type="ARBA" id="ARBA00022837"/>
    </source>
</evidence>
<dbReference type="CDD" id="cd11377">
    <property type="entry name" value="Pro-peptidase_S53"/>
    <property type="match status" value="1"/>
</dbReference>
<evidence type="ECO:0000313" key="19">
    <source>
        <dbReference type="Proteomes" id="UP000178129"/>
    </source>
</evidence>
<dbReference type="PROSITE" id="PS51695">
    <property type="entry name" value="SEDOLISIN"/>
    <property type="match status" value="1"/>
</dbReference>
<dbReference type="Proteomes" id="UP000178129">
    <property type="component" value="Unassembled WGS sequence"/>
</dbReference>
<evidence type="ECO:0000256" key="5">
    <source>
        <dbReference type="ARBA" id="ARBA00022525"/>
    </source>
</evidence>
<keyword evidence="9" id="KW-0378">Hydrolase</keyword>
<keyword evidence="13" id="KW-0865">Zymogen</keyword>
<keyword evidence="8 16" id="KW-0732">Signal</keyword>
<dbReference type="InParanoid" id="A0A1E1LIZ4"/>
<evidence type="ECO:0000256" key="13">
    <source>
        <dbReference type="ARBA" id="ARBA00023145"/>
    </source>
</evidence>
<dbReference type="GO" id="GO:0004252">
    <property type="term" value="F:serine-type endopeptidase activity"/>
    <property type="evidence" value="ECO:0007669"/>
    <property type="project" value="InterPro"/>
</dbReference>
<dbReference type="SUPFAM" id="SSF52743">
    <property type="entry name" value="Subtilisin-like"/>
    <property type="match status" value="1"/>
</dbReference>
<accession>A0A1E1LIZ4</accession>
<dbReference type="EMBL" id="FJUW01000055">
    <property type="protein sequence ID" value="CZT10466.1"/>
    <property type="molecule type" value="Genomic_DNA"/>
</dbReference>
<comment type="cofactor">
    <cofactor evidence="15">
        <name>Ca(2+)</name>
        <dbReference type="ChEBI" id="CHEBI:29108"/>
    </cofactor>
    <text evidence="15">Binds 1 Ca(2+) ion per subunit.</text>
</comment>
<evidence type="ECO:0000256" key="7">
    <source>
        <dbReference type="ARBA" id="ARBA00022723"/>
    </source>
</evidence>
<evidence type="ECO:0000256" key="3">
    <source>
        <dbReference type="ARBA" id="ARBA00004239"/>
    </source>
</evidence>
<dbReference type="CDD" id="cd04056">
    <property type="entry name" value="Peptidases_S53"/>
    <property type="match status" value="1"/>
</dbReference>
<gene>
    <name evidence="18" type="ORF">RCO7_10501</name>
</gene>
<dbReference type="PANTHER" id="PTHR14218">
    <property type="entry name" value="PROTEASE S8 TRIPEPTIDYL PEPTIDASE I CLN2"/>
    <property type="match status" value="1"/>
</dbReference>
<keyword evidence="11 15" id="KW-0106">Calcium</keyword>
<evidence type="ECO:0000256" key="6">
    <source>
        <dbReference type="ARBA" id="ARBA00022670"/>
    </source>
</evidence>
<keyword evidence="12" id="KW-0843">Virulence</keyword>
<comment type="caution">
    <text evidence="15">Lacks conserved residue(s) required for the propagation of feature annotation.</text>
</comment>
<keyword evidence="6" id="KW-0645">Protease</keyword>
<dbReference type="GO" id="GO:0005576">
    <property type="term" value="C:extracellular region"/>
    <property type="evidence" value="ECO:0007669"/>
    <property type="project" value="UniProtKB-SubCell"/>
</dbReference>
<dbReference type="GO" id="GO:0008240">
    <property type="term" value="F:tripeptidyl-peptidase activity"/>
    <property type="evidence" value="ECO:0007669"/>
    <property type="project" value="UniProtKB-EC"/>
</dbReference>
<evidence type="ECO:0000256" key="10">
    <source>
        <dbReference type="ARBA" id="ARBA00022825"/>
    </source>
</evidence>
<keyword evidence="7 15" id="KW-0479">Metal-binding</keyword>
<evidence type="ECO:0000256" key="9">
    <source>
        <dbReference type="ARBA" id="ARBA00022801"/>
    </source>
</evidence>
<keyword evidence="14" id="KW-0325">Glycoprotein</keyword>
<dbReference type="AlphaFoldDB" id="A0A1E1LIZ4"/>
<dbReference type="SMART" id="SM00944">
    <property type="entry name" value="Pro-kuma_activ"/>
    <property type="match status" value="1"/>
</dbReference>
<evidence type="ECO:0000313" key="18">
    <source>
        <dbReference type="EMBL" id="CZT10466.1"/>
    </source>
</evidence>
<proteinExistence type="predicted"/>
<feature type="domain" description="Peptidase S53" evidence="17">
    <location>
        <begin position="211"/>
        <end position="580"/>
    </location>
</feature>
<protein>
    <recommendedName>
        <fullName evidence="4">tripeptidyl-peptidase II</fullName>
        <ecNumber evidence="4">3.4.14.10</ecNumber>
    </recommendedName>
</protein>
<keyword evidence="19" id="KW-1185">Reference proteome</keyword>
<feature type="binding site" evidence="15">
    <location>
        <position position="558"/>
    </location>
    <ligand>
        <name>Ca(2+)</name>
        <dbReference type="ChEBI" id="CHEBI:29108"/>
    </ligand>
</feature>
<dbReference type="Pfam" id="PF09286">
    <property type="entry name" value="Pro-kuma_activ"/>
    <property type="match status" value="1"/>
</dbReference>